<dbReference type="AlphaFoldDB" id="A0AB39TJT3"/>
<accession>A0AB39TJT3</accession>
<evidence type="ECO:0000313" key="1">
    <source>
        <dbReference type="EMBL" id="XDQ79418.1"/>
    </source>
</evidence>
<reference evidence="1" key="1">
    <citation type="submission" date="2024-07" db="EMBL/GenBank/DDBJ databases">
        <authorList>
            <person name="Yu S.T."/>
        </authorList>
    </citation>
    <scope>NUCLEOTIDE SEQUENCE</scope>
    <source>
        <strain evidence="1">Y1</strain>
    </source>
</reference>
<gene>
    <name evidence="1" type="ORF">AB2U05_13570</name>
</gene>
<dbReference type="EMBL" id="CP163445">
    <property type="protein sequence ID" value="XDQ79418.1"/>
    <property type="molecule type" value="Genomic_DNA"/>
</dbReference>
<dbReference type="RefSeq" id="WP_369183331.1">
    <property type="nucleotide sequence ID" value="NZ_CP163445.1"/>
</dbReference>
<proteinExistence type="predicted"/>
<sequence length="49" mass="5156">MSPALLHALIDRHRIATGAVEQDEPDDDDPGAYASREGLLALAQMPIGG</sequence>
<name>A0AB39TJT3_9ACTN</name>
<protein>
    <submittedName>
        <fullName evidence="1">Uncharacterized protein</fullName>
    </submittedName>
</protein>
<organism evidence="1">
    <name type="scientific">Streptomyces sp. Y1</name>
    <dbReference type="NCBI Taxonomy" id="3238634"/>
    <lineage>
        <taxon>Bacteria</taxon>
        <taxon>Bacillati</taxon>
        <taxon>Actinomycetota</taxon>
        <taxon>Actinomycetes</taxon>
        <taxon>Kitasatosporales</taxon>
        <taxon>Streptomycetaceae</taxon>
        <taxon>Streptomyces</taxon>
    </lineage>
</organism>